<name>A0A0V0YKA2_TRIPS</name>
<evidence type="ECO:0000313" key="1">
    <source>
        <dbReference type="EMBL" id="KRY00788.1"/>
    </source>
</evidence>
<evidence type="ECO:0000313" key="2">
    <source>
        <dbReference type="Proteomes" id="UP000054815"/>
    </source>
</evidence>
<sequence length="49" mass="5584">MKEESKECQNAKVKFVPGLAALGKQSHLAEIYFQALIFQLLMDDFFASF</sequence>
<dbReference type="Proteomes" id="UP000054815">
    <property type="component" value="Unassembled WGS sequence"/>
</dbReference>
<accession>A0A0V0YKA2</accession>
<dbReference type="EMBL" id="JYDU01000006">
    <property type="protein sequence ID" value="KRY00788.1"/>
    <property type="molecule type" value="Genomic_DNA"/>
</dbReference>
<proteinExistence type="predicted"/>
<dbReference type="AlphaFoldDB" id="A0A0V0YKA2"/>
<protein>
    <submittedName>
        <fullName evidence="1">Uncharacterized protein</fullName>
    </submittedName>
</protein>
<gene>
    <name evidence="1" type="ORF">T4E_7869</name>
</gene>
<reference evidence="1 2" key="1">
    <citation type="submission" date="2015-01" db="EMBL/GenBank/DDBJ databases">
        <title>Evolution of Trichinella species and genotypes.</title>
        <authorList>
            <person name="Korhonen P.K."/>
            <person name="Edoardo P."/>
            <person name="Giuseppe L.R."/>
            <person name="Gasser R.B."/>
        </authorList>
    </citation>
    <scope>NUCLEOTIDE SEQUENCE [LARGE SCALE GENOMIC DNA]</scope>
    <source>
        <strain evidence="1">ISS141</strain>
    </source>
</reference>
<organism evidence="1 2">
    <name type="scientific">Trichinella pseudospiralis</name>
    <name type="common">Parasitic roundworm</name>
    <dbReference type="NCBI Taxonomy" id="6337"/>
    <lineage>
        <taxon>Eukaryota</taxon>
        <taxon>Metazoa</taxon>
        <taxon>Ecdysozoa</taxon>
        <taxon>Nematoda</taxon>
        <taxon>Enoplea</taxon>
        <taxon>Dorylaimia</taxon>
        <taxon>Trichinellida</taxon>
        <taxon>Trichinellidae</taxon>
        <taxon>Trichinella</taxon>
    </lineage>
</organism>
<comment type="caution">
    <text evidence="1">The sequence shown here is derived from an EMBL/GenBank/DDBJ whole genome shotgun (WGS) entry which is preliminary data.</text>
</comment>